<dbReference type="InterPro" id="IPR011764">
    <property type="entry name" value="Biotin_carboxylation_dom"/>
</dbReference>
<evidence type="ECO:0000256" key="7">
    <source>
        <dbReference type="PROSITE-ProRule" id="PRU00409"/>
    </source>
</evidence>
<evidence type="ECO:0000256" key="1">
    <source>
        <dbReference type="ARBA" id="ARBA00022598"/>
    </source>
</evidence>
<dbReference type="NCBIfam" id="NF006367">
    <property type="entry name" value="PRK08591.1"/>
    <property type="match status" value="1"/>
</dbReference>
<dbReference type="PROSITE" id="PS50975">
    <property type="entry name" value="ATP_GRASP"/>
    <property type="match status" value="1"/>
</dbReference>
<evidence type="ECO:0000256" key="5">
    <source>
        <dbReference type="ARBA" id="ARBA00022842"/>
    </source>
</evidence>
<dbReference type="InterPro" id="IPR005481">
    <property type="entry name" value="BC-like_N"/>
</dbReference>
<organism evidence="10 11">
    <name type="scientific">Hymenobacter cellulosilyticus</name>
    <dbReference type="NCBI Taxonomy" id="2932248"/>
    <lineage>
        <taxon>Bacteria</taxon>
        <taxon>Pseudomonadati</taxon>
        <taxon>Bacteroidota</taxon>
        <taxon>Cytophagia</taxon>
        <taxon>Cytophagales</taxon>
        <taxon>Hymenobacteraceae</taxon>
        <taxon>Hymenobacter</taxon>
    </lineage>
</organism>
<dbReference type="Gene3D" id="3.30.470.20">
    <property type="entry name" value="ATP-grasp fold, B domain"/>
    <property type="match status" value="1"/>
</dbReference>
<dbReference type="InterPro" id="IPR011054">
    <property type="entry name" value="Rudment_hybrid_motif"/>
</dbReference>
<dbReference type="SUPFAM" id="SSF51246">
    <property type="entry name" value="Rudiment single hybrid motif"/>
    <property type="match status" value="1"/>
</dbReference>
<dbReference type="EMBL" id="CP095046">
    <property type="protein sequence ID" value="UOQ70841.1"/>
    <property type="molecule type" value="Genomic_DNA"/>
</dbReference>
<dbReference type="InterPro" id="IPR011761">
    <property type="entry name" value="ATP-grasp"/>
</dbReference>
<dbReference type="GO" id="GO:0004075">
    <property type="term" value="F:biotin carboxylase activity"/>
    <property type="evidence" value="ECO:0007669"/>
    <property type="project" value="UniProtKB-EC"/>
</dbReference>
<gene>
    <name evidence="10" type="primary">accC</name>
    <name evidence="10" type="ORF">MUN79_19440</name>
</gene>
<dbReference type="PROSITE" id="PS00866">
    <property type="entry name" value="CPSASE_1"/>
    <property type="match status" value="1"/>
</dbReference>
<reference evidence="10" key="1">
    <citation type="submission" date="2022-04" db="EMBL/GenBank/DDBJ databases">
        <title>Hymenobacter sp. isolated from the air.</title>
        <authorList>
            <person name="Won M."/>
            <person name="Lee C.-M."/>
            <person name="Woen H.-Y."/>
            <person name="Kwon S.-W."/>
        </authorList>
    </citation>
    <scope>NUCLEOTIDE SEQUENCE</scope>
    <source>
        <strain evidence="10">5116S-3</strain>
    </source>
</reference>
<dbReference type="GO" id="GO:0046872">
    <property type="term" value="F:metal ion binding"/>
    <property type="evidence" value="ECO:0007669"/>
    <property type="project" value="UniProtKB-KW"/>
</dbReference>
<evidence type="ECO:0000256" key="6">
    <source>
        <dbReference type="ARBA" id="ARBA00023267"/>
    </source>
</evidence>
<dbReference type="KEGG" id="hcu:MUN79_19440"/>
<dbReference type="PANTHER" id="PTHR18866">
    <property type="entry name" value="CARBOXYLASE:PYRUVATE/ACETYL-COA/PROPIONYL-COA CARBOXYLASE"/>
    <property type="match status" value="1"/>
</dbReference>
<dbReference type="Pfam" id="PF00289">
    <property type="entry name" value="Biotin_carb_N"/>
    <property type="match status" value="1"/>
</dbReference>
<dbReference type="InterPro" id="IPR004549">
    <property type="entry name" value="Acetyl_CoA_COase_biotin_COase"/>
</dbReference>
<keyword evidence="3 7" id="KW-0547">Nucleotide-binding</keyword>
<dbReference type="FunFam" id="3.40.50.20:FF:000010">
    <property type="entry name" value="Propionyl-CoA carboxylase subunit alpha"/>
    <property type="match status" value="1"/>
</dbReference>
<name>A0A8T9Q307_9BACT</name>
<dbReference type="InterPro" id="IPR016185">
    <property type="entry name" value="PreATP-grasp_dom_sf"/>
</dbReference>
<dbReference type="EC" id="6.3.4.14" evidence="10"/>
<dbReference type="PROSITE" id="PS50979">
    <property type="entry name" value="BC"/>
    <property type="match status" value="1"/>
</dbReference>
<feature type="domain" description="ATP-grasp" evidence="8">
    <location>
        <begin position="122"/>
        <end position="319"/>
    </location>
</feature>
<dbReference type="RefSeq" id="WP_244674254.1">
    <property type="nucleotide sequence ID" value="NZ_CP095046.1"/>
</dbReference>
<dbReference type="Pfam" id="PF02786">
    <property type="entry name" value="CPSase_L_D2"/>
    <property type="match status" value="1"/>
</dbReference>
<evidence type="ECO:0000259" key="8">
    <source>
        <dbReference type="PROSITE" id="PS50975"/>
    </source>
</evidence>
<dbReference type="NCBIfam" id="TIGR00514">
    <property type="entry name" value="accC"/>
    <property type="match status" value="1"/>
</dbReference>
<keyword evidence="4 7" id="KW-0067">ATP-binding</keyword>
<proteinExistence type="predicted"/>
<dbReference type="PROSITE" id="PS00867">
    <property type="entry name" value="CPSASE_2"/>
    <property type="match status" value="1"/>
</dbReference>
<evidence type="ECO:0000313" key="11">
    <source>
        <dbReference type="Proteomes" id="UP000831796"/>
    </source>
</evidence>
<evidence type="ECO:0000313" key="10">
    <source>
        <dbReference type="EMBL" id="UOQ70841.1"/>
    </source>
</evidence>
<keyword evidence="1 10" id="KW-0436">Ligase</keyword>
<dbReference type="AlphaFoldDB" id="A0A8T9Q307"/>
<dbReference type="GO" id="GO:0005524">
    <property type="term" value="F:ATP binding"/>
    <property type="evidence" value="ECO:0007669"/>
    <property type="project" value="UniProtKB-UniRule"/>
</dbReference>
<dbReference type="InterPro" id="IPR005479">
    <property type="entry name" value="CPAse_ATP-bd"/>
</dbReference>
<dbReference type="SMART" id="SM00878">
    <property type="entry name" value="Biotin_carb_C"/>
    <property type="match status" value="1"/>
</dbReference>
<keyword evidence="2" id="KW-0479">Metal-binding</keyword>
<dbReference type="SUPFAM" id="SSF56059">
    <property type="entry name" value="Glutathione synthetase ATP-binding domain-like"/>
    <property type="match status" value="1"/>
</dbReference>
<dbReference type="Proteomes" id="UP000831796">
    <property type="component" value="Chromosome"/>
</dbReference>
<dbReference type="InterPro" id="IPR050856">
    <property type="entry name" value="Biotin_carboxylase_complex"/>
</dbReference>
<dbReference type="Pfam" id="PF02785">
    <property type="entry name" value="Biotin_carb_C"/>
    <property type="match status" value="1"/>
</dbReference>
<dbReference type="PANTHER" id="PTHR18866:SF33">
    <property type="entry name" value="METHYLCROTONOYL-COA CARBOXYLASE SUBUNIT ALPHA, MITOCHONDRIAL-RELATED"/>
    <property type="match status" value="1"/>
</dbReference>
<dbReference type="FunFam" id="3.30.1490.20:FF:000018">
    <property type="entry name" value="Biotin carboxylase"/>
    <property type="match status" value="1"/>
</dbReference>
<evidence type="ECO:0000259" key="9">
    <source>
        <dbReference type="PROSITE" id="PS50979"/>
    </source>
</evidence>
<evidence type="ECO:0000256" key="4">
    <source>
        <dbReference type="ARBA" id="ARBA00022840"/>
    </source>
</evidence>
<dbReference type="SUPFAM" id="SSF52440">
    <property type="entry name" value="PreATP-grasp domain"/>
    <property type="match status" value="1"/>
</dbReference>
<sequence>MKEIKKLLVANRGEIALRVLRSAKEMGLQTVAIYSEADRNALHVRYADEAVCVGGPQSSESYLRGDVILDVCRRLGVDAIHPGYGFLSENAEFARMVTEAGLIFVGPSPEAMNIMGDKLSAKQAVKAYDIPLVPGTDEAISDVEEAKRIASEVGFPILIKASAGGGGKGMRIVNNSEEFEEQMQLAINEATSAFGDGSVFIEKFVTGPRHIEIQVLGDEHGNIVHLFERECSIQRRHQKVIEEAPSSVLTPELRAEMGRCAVDVARACNYTGAGTVEFLLDDKRNFYFLEMNTRLQVEHPVTEQITGLDLVKEQIRVAQGLPLPFTQEDLTITGHALELRVYAEDPQNNFLPDIGTLTTYVRPQGPGVRVDDGFEQGMDIPIYYDPMIAKLVTFGKDRTEAIERMLRAIDEYQITGIQTTLPFGSYVLRHPAFVSGNFDTNFVRDHFTAADLDAKPDETTAKLAAVLTAMLITEKKAPAAASDAPATASGSGWKRNRLGVR</sequence>
<keyword evidence="11" id="KW-1185">Reference proteome</keyword>
<accession>A0A8T9Q307</accession>
<dbReference type="FunFam" id="3.30.470.20:FF:000028">
    <property type="entry name" value="Methylcrotonoyl-CoA carboxylase subunit alpha, mitochondrial"/>
    <property type="match status" value="1"/>
</dbReference>
<keyword evidence="6" id="KW-0092">Biotin</keyword>
<protein>
    <submittedName>
        <fullName evidence="10">Acetyl-CoA carboxylase biotin carboxylase subunit</fullName>
        <ecNumber evidence="10">6.3.4.14</ecNumber>
    </submittedName>
</protein>
<evidence type="ECO:0000256" key="2">
    <source>
        <dbReference type="ARBA" id="ARBA00022723"/>
    </source>
</evidence>
<dbReference type="InterPro" id="IPR005482">
    <property type="entry name" value="Biotin_COase_C"/>
</dbReference>
<feature type="domain" description="Biotin carboxylation" evidence="9">
    <location>
        <begin position="3"/>
        <end position="448"/>
    </location>
</feature>
<keyword evidence="5" id="KW-0460">Magnesium</keyword>
<evidence type="ECO:0000256" key="3">
    <source>
        <dbReference type="ARBA" id="ARBA00022741"/>
    </source>
</evidence>